<protein>
    <submittedName>
        <fullName evidence="2">Uncharacterized protein</fullName>
    </submittedName>
</protein>
<name>A0A914IDQ4_GLORO</name>
<organism evidence="1 2">
    <name type="scientific">Globodera rostochiensis</name>
    <name type="common">Golden nematode worm</name>
    <name type="synonym">Heterodera rostochiensis</name>
    <dbReference type="NCBI Taxonomy" id="31243"/>
    <lineage>
        <taxon>Eukaryota</taxon>
        <taxon>Metazoa</taxon>
        <taxon>Ecdysozoa</taxon>
        <taxon>Nematoda</taxon>
        <taxon>Chromadorea</taxon>
        <taxon>Rhabditida</taxon>
        <taxon>Tylenchina</taxon>
        <taxon>Tylenchomorpha</taxon>
        <taxon>Tylenchoidea</taxon>
        <taxon>Heteroderidae</taxon>
        <taxon>Heteroderinae</taxon>
        <taxon>Globodera</taxon>
    </lineage>
</organism>
<sequence>MGVLWRPNRALIRSGLHIDQQIGGLSRQRKPMRVEENRCERKRGKCSKGGQGRKIGAMNINECGDDWKLGIVKIDDKRTTTESQFPA</sequence>
<evidence type="ECO:0000313" key="2">
    <source>
        <dbReference type="WBParaSite" id="Gr19_v10_g966.t1"/>
    </source>
</evidence>
<dbReference type="WBParaSite" id="Gr19_v10_g966.t1">
    <property type="protein sequence ID" value="Gr19_v10_g966.t1"/>
    <property type="gene ID" value="Gr19_v10_g966"/>
</dbReference>
<proteinExistence type="predicted"/>
<accession>A0A914IDQ4</accession>
<reference evidence="2" key="1">
    <citation type="submission" date="2022-11" db="UniProtKB">
        <authorList>
            <consortium name="WormBaseParasite"/>
        </authorList>
    </citation>
    <scope>IDENTIFICATION</scope>
</reference>
<evidence type="ECO:0000313" key="1">
    <source>
        <dbReference type="Proteomes" id="UP000887572"/>
    </source>
</evidence>
<keyword evidence="1" id="KW-1185">Reference proteome</keyword>
<dbReference type="Proteomes" id="UP000887572">
    <property type="component" value="Unplaced"/>
</dbReference>
<dbReference type="AlphaFoldDB" id="A0A914IDQ4"/>